<dbReference type="Pfam" id="PF01863">
    <property type="entry name" value="YgjP-like"/>
    <property type="match status" value="1"/>
</dbReference>
<name>A0A483CQL3_9EURY</name>
<feature type="domain" description="YgjP-like metallopeptidase" evidence="1">
    <location>
        <begin position="70"/>
        <end position="264"/>
    </location>
</feature>
<evidence type="ECO:0000313" key="3">
    <source>
        <dbReference type="Proteomes" id="UP000292580"/>
    </source>
</evidence>
<dbReference type="EMBL" id="PGCL01000010">
    <property type="protein sequence ID" value="TAJ43237.1"/>
    <property type="molecule type" value="Genomic_DNA"/>
</dbReference>
<dbReference type="PANTHER" id="PTHR30399:SF1">
    <property type="entry name" value="UTP PYROPHOSPHATASE"/>
    <property type="match status" value="1"/>
</dbReference>
<proteinExistence type="predicted"/>
<organism evidence="2 3">
    <name type="scientific">Methanofollis fontis</name>
    <dbReference type="NCBI Taxonomy" id="2052832"/>
    <lineage>
        <taxon>Archaea</taxon>
        <taxon>Methanobacteriati</taxon>
        <taxon>Methanobacteriota</taxon>
        <taxon>Stenosarchaea group</taxon>
        <taxon>Methanomicrobia</taxon>
        <taxon>Methanomicrobiales</taxon>
        <taxon>Methanomicrobiaceae</taxon>
        <taxon>Methanofollis</taxon>
    </lineage>
</organism>
<reference evidence="2 3" key="1">
    <citation type="submission" date="2017-11" db="EMBL/GenBank/DDBJ databases">
        <title>Isolation and Characterization of Methanofollis Species from Methane Seep Offshore SW Taiwan.</title>
        <authorList>
            <person name="Teng N.-H."/>
            <person name="Lai M.-C."/>
            <person name="Chen S.-C."/>
        </authorList>
    </citation>
    <scope>NUCLEOTIDE SEQUENCE [LARGE SCALE GENOMIC DNA]</scope>
    <source>
        <strain evidence="2 3">FWC-SCC2</strain>
    </source>
</reference>
<evidence type="ECO:0000259" key="1">
    <source>
        <dbReference type="Pfam" id="PF01863"/>
    </source>
</evidence>
<accession>A0A483CQL3</accession>
<evidence type="ECO:0000313" key="2">
    <source>
        <dbReference type="EMBL" id="TAJ43237.1"/>
    </source>
</evidence>
<dbReference type="AlphaFoldDB" id="A0A483CQL3"/>
<dbReference type="PANTHER" id="PTHR30399">
    <property type="entry name" value="UNCHARACTERIZED PROTEIN YGJP"/>
    <property type="match status" value="1"/>
</dbReference>
<gene>
    <name evidence="2" type="ORF">CUJ86_11625</name>
</gene>
<keyword evidence="3" id="KW-1185">Reference proteome</keyword>
<comment type="caution">
    <text evidence="2">The sequence shown here is derived from an EMBL/GenBank/DDBJ whole genome shotgun (WGS) entry which is preliminary data.</text>
</comment>
<dbReference type="InterPro" id="IPR053136">
    <property type="entry name" value="UTP_pyrophosphatase-like"/>
</dbReference>
<dbReference type="CDD" id="cd07344">
    <property type="entry name" value="M48_yhfN_like"/>
    <property type="match status" value="1"/>
</dbReference>
<dbReference type="Gene3D" id="3.30.2010.10">
    <property type="entry name" value="Metalloproteases ('zincins'), catalytic domain"/>
    <property type="match status" value="1"/>
</dbReference>
<sequence>MAMAHRSLPSRGPNEVIKKNGETIVQTTSGSAGPESGIIRIASQNKGQATLTVGNTEIPCRIVRRSGAVRLTLQILPDNSLRLTAPPGISKQVIESFVESKAAFIQEKIAARAPARGIEYRDGGAILLFGREVTVNAGGTGEITLRGDLLCVPEGRQVKAAVAAYLREITRSEVERHLPHYAAAFGVKVPPIEIRSYKTSWGKCRTDGRIFFNERCAMLPADLIEYVVAHEVCHIHHPHHQRSFHDALRAVMPDADERKRRMRHYHPLWVTGEGSGTATKKA</sequence>
<dbReference type="Proteomes" id="UP000292580">
    <property type="component" value="Unassembled WGS sequence"/>
</dbReference>
<dbReference type="InterPro" id="IPR002725">
    <property type="entry name" value="YgjP-like_metallopeptidase"/>
</dbReference>
<protein>
    <recommendedName>
        <fullName evidence="1">YgjP-like metallopeptidase domain-containing protein</fullName>
    </recommendedName>
</protein>